<dbReference type="InterPro" id="IPR020845">
    <property type="entry name" value="AMP-binding_CS"/>
</dbReference>
<dbReference type="SUPFAM" id="SSF47336">
    <property type="entry name" value="ACP-like"/>
    <property type="match status" value="1"/>
</dbReference>
<dbReference type="InterPro" id="IPR036291">
    <property type="entry name" value="NAD(P)-bd_dom_sf"/>
</dbReference>
<keyword evidence="1" id="KW-0596">Phosphopantetheine</keyword>
<sequence>MATKNCEDALQSIISTPEQLFKRFGNPHVLDDLIRLRAADETQQPILAHPSFENDPASYEYFTGRDLDAMIDQAARVLINHGFRPLQNNYKSVVALFTPSDLNMIITLFALSRLGYAIMLLSTRLSAAACVSLLDVVGCDTILYGQSPSIRTTIGEVLRLKVIVCRPIIQRASLSQAQVLPSVSSKRIRSQEEQESSTAIIMHSSGSTGFPKPIFLTHKVLKIFMIRGSEMTAFIPLPWFHSFGICKYLPTMYMGKTAFMWNVSLPLTAGGLIAAIKEAKPESVHAVPYILQMLSDDPRGVELLQKCKLVTYGGAACPDELGDRLVHEGVPLGVQFGSTESGTVADSFSRPKDDPYWNYLRFDDGLQQFIWMKPIGNSLYEAVYLAGLPALSLTNSDDPPGSYHSRDVFEPHPTIPSRWKYISRLDDRITLVNGEKVLPLPIEGTIKQNPLVQEAVVAGVGKAVPGLLVFRSEESKGLSDEEYFDSIWPTIQEANSRAEQFSQVAREMVTVIPHDAPCPRTDKGSIIRTQVYMKYAEVIENMYTSLDKGEGGTLELDIPATEARLMKLCQEEIGLSISDADVDLFSQGVDSLKAIHLRRLILRDFKVADSGAISQNVVFETGSVARLAKYVCAVQSGRQTTAEDEVSLMLKLIEKYSSFHQHSPSLESVKEKSVILTGATGSIGAHILVTLLNDDSISAVYCLTRRTNPMDAILNTLSQKDLQVPTSQVQKIIALNSTLDKPNLGIDKETLHKMQQSVSLIIHSAWPVNFNLPLSTFKPHIKGLHNLVQFSLSVHQPTPAALFFCSSVSTALGSPSPEIPEKPIPDPHSALDMGYGRSKLIGEHIVSNARKSGARAYTLRIGQVSGHSEKGLWNDSEAIPLMIRSAVTLKVLPELDTECSWLPVDVLARGIVEISEACECVSRPHSPRSDSSGGSAYSMVEDEDDTAYNLCNPHTFTWSSLLMALQENGFEFKTVPFQTWLKMLRDSEARGEELVNPAVKLTAHYEATYSNASGPEQQEKRFLTGKAERDSVSLREGRLRIIEDGVLECYARDWLRRWD</sequence>
<evidence type="ECO:0000313" key="4">
    <source>
        <dbReference type="EMBL" id="OJJ82986.1"/>
    </source>
</evidence>
<proteinExistence type="predicted"/>
<reference evidence="5" key="1">
    <citation type="journal article" date="2017" name="Genome Biol.">
        <title>Comparative genomics reveals high biological diversity and specific adaptations in the industrially and medically important fungal genus Aspergillus.</title>
        <authorList>
            <person name="de Vries R.P."/>
            <person name="Riley R."/>
            <person name="Wiebenga A."/>
            <person name="Aguilar-Osorio G."/>
            <person name="Amillis S."/>
            <person name="Uchima C.A."/>
            <person name="Anderluh G."/>
            <person name="Asadollahi M."/>
            <person name="Askin M."/>
            <person name="Barry K."/>
            <person name="Battaglia E."/>
            <person name="Bayram O."/>
            <person name="Benocci T."/>
            <person name="Braus-Stromeyer S.A."/>
            <person name="Caldana C."/>
            <person name="Canovas D."/>
            <person name="Cerqueira G.C."/>
            <person name="Chen F."/>
            <person name="Chen W."/>
            <person name="Choi C."/>
            <person name="Clum A."/>
            <person name="Dos Santos R.A."/>
            <person name="Damasio A.R."/>
            <person name="Diallinas G."/>
            <person name="Emri T."/>
            <person name="Fekete E."/>
            <person name="Flipphi M."/>
            <person name="Freyberg S."/>
            <person name="Gallo A."/>
            <person name="Gournas C."/>
            <person name="Habgood R."/>
            <person name="Hainaut M."/>
            <person name="Harispe M.L."/>
            <person name="Henrissat B."/>
            <person name="Hilden K.S."/>
            <person name="Hope R."/>
            <person name="Hossain A."/>
            <person name="Karabika E."/>
            <person name="Karaffa L."/>
            <person name="Karanyi Z."/>
            <person name="Krasevec N."/>
            <person name="Kuo A."/>
            <person name="Kusch H."/>
            <person name="LaButti K."/>
            <person name="Lagendijk E.L."/>
            <person name="Lapidus A."/>
            <person name="Levasseur A."/>
            <person name="Lindquist E."/>
            <person name="Lipzen A."/>
            <person name="Logrieco A.F."/>
            <person name="MacCabe A."/>
            <person name="Maekelae M.R."/>
            <person name="Malavazi I."/>
            <person name="Melin P."/>
            <person name="Meyer V."/>
            <person name="Mielnichuk N."/>
            <person name="Miskei M."/>
            <person name="Molnar A.P."/>
            <person name="Mule G."/>
            <person name="Ngan C.Y."/>
            <person name="Orejas M."/>
            <person name="Orosz E."/>
            <person name="Ouedraogo J.P."/>
            <person name="Overkamp K.M."/>
            <person name="Park H.-S."/>
            <person name="Perrone G."/>
            <person name="Piumi F."/>
            <person name="Punt P.J."/>
            <person name="Ram A.F."/>
            <person name="Ramon A."/>
            <person name="Rauscher S."/>
            <person name="Record E."/>
            <person name="Riano-Pachon D.M."/>
            <person name="Robert V."/>
            <person name="Roehrig J."/>
            <person name="Ruller R."/>
            <person name="Salamov A."/>
            <person name="Salih N.S."/>
            <person name="Samson R.A."/>
            <person name="Sandor E."/>
            <person name="Sanguinetti M."/>
            <person name="Schuetze T."/>
            <person name="Sepcic K."/>
            <person name="Shelest E."/>
            <person name="Sherlock G."/>
            <person name="Sophianopoulou V."/>
            <person name="Squina F.M."/>
            <person name="Sun H."/>
            <person name="Susca A."/>
            <person name="Todd R.B."/>
            <person name="Tsang A."/>
            <person name="Unkles S.E."/>
            <person name="van de Wiele N."/>
            <person name="van Rossen-Uffink D."/>
            <person name="Oliveira J.V."/>
            <person name="Vesth T.C."/>
            <person name="Visser J."/>
            <person name="Yu J.-H."/>
            <person name="Zhou M."/>
            <person name="Andersen M.R."/>
            <person name="Archer D.B."/>
            <person name="Baker S.E."/>
            <person name="Benoit I."/>
            <person name="Brakhage A.A."/>
            <person name="Braus G.H."/>
            <person name="Fischer R."/>
            <person name="Frisvad J.C."/>
            <person name="Goldman G.H."/>
            <person name="Houbraken J."/>
            <person name="Oakley B."/>
            <person name="Pocsi I."/>
            <person name="Scazzocchio C."/>
            <person name="Seiboth B."/>
            <person name="vanKuyk P.A."/>
            <person name="Wortman J."/>
            <person name="Dyer P.S."/>
            <person name="Grigoriev I.V."/>
        </authorList>
    </citation>
    <scope>NUCLEOTIDE SEQUENCE [LARGE SCALE GENOMIC DNA]</scope>
    <source>
        <strain evidence="5">CBS 516.65</strain>
    </source>
</reference>
<feature type="domain" description="Carrier" evidence="3">
    <location>
        <begin position="556"/>
        <end position="635"/>
    </location>
</feature>
<dbReference type="PANTHER" id="PTHR43439:SF2">
    <property type="entry name" value="ENZYME, PUTATIVE (JCVI)-RELATED"/>
    <property type="match status" value="1"/>
</dbReference>
<protein>
    <recommendedName>
        <fullName evidence="3">Carrier domain-containing protein</fullName>
    </recommendedName>
</protein>
<name>A0A1L9VGE6_ASPGL</name>
<dbReference type="SUPFAM" id="SSF56801">
    <property type="entry name" value="Acetyl-CoA synthetase-like"/>
    <property type="match status" value="1"/>
</dbReference>
<dbReference type="OrthoDB" id="429813at2759"/>
<dbReference type="GO" id="GO:0031177">
    <property type="term" value="F:phosphopantetheine binding"/>
    <property type="evidence" value="ECO:0007669"/>
    <property type="project" value="InterPro"/>
</dbReference>
<dbReference type="SUPFAM" id="SSF51735">
    <property type="entry name" value="NAD(P)-binding Rossmann-fold domains"/>
    <property type="match status" value="1"/>
</dbReference>
<dbReference type="InterPro" id="IPR036736">
    <property type="entry name" value="ACP-like_sf"/>
</dbReference>
<dbReference type="Proteomes" id="UP000184300">
    <property type="component" value="Unassembled WGS sequence"/>
</dbReference>
<dbReference type="Pfam" id="PF23562">
    <property type="entry name" value="AMP-binding_C_3"/>
    <property type="match status" value="1"/>
</dbReference>
<dbReference type="VEuPathDB" id="FungiDB:ASPGLDRAFT_128445"/>
<keyword evidence="2" id="KW-0597">Phosphoprotein</keyword>
<dbReference type="STRING" id="1160497.A0A1L9VGE6"/>
<dbReference type="InterPro" id="IPR051414">
    <property type="entry name" value="Adenylate-forming_Reductase"/>
</dbReference>
<dbReference type="Gene3D" id="1.10.1200.10">
    <property type="entry name" value="ACP-like"/>
    <property type="match status" value="1"/>
</dbReference>
<dbReference type="InterPro" id="IPR009081">
    <property type="entry name" value="PP-bd_ACP"/>
</dbReference>
<dbReference type="AlphaFoldDB" id="A0A1L9VGE6"/>
<dbReference type="Gene3D" id="3.40.50.720">
    <property type="entry name" value="NAD(P)-binding Rossmann-like Domain"/>
    <property type="match status" value="1"/>
</dbReference>
<evidence type="ECO:0000259" key="3">
    <source>
        <dbReference type="PROSITE" id="PS50075"/>
    </source>
</evidence>
<dbReference type="PANTHER" id="PTHR43439">
    <property type="entry name" value="PHENYLACETATE-COENZYME A LIGASE"/>
    <property type="match status" value="1"/>
</dbReference>
<gene>
    <name evidence="4" type="ORF">ASPGLDRAFT_128445</name>
</gene>
<dbReference type="SMART" id="SM00823">
    <property type="entry name" value="PKS_PP"/>
    <property type="match status" value="1"/>
</dbReference>
<dbReference type="InterPro" id="IPR013120">
    <property type="entry name" value="FAR_NAD-bd"/>
</dbReference>
<dbReference type="EMBL" id="KV878900">
    <property type="protein sequence ID" value="OJJ82986.1"/>
    <property type="molecule type" value="Genomic_DNA"/>
</dbReference>
<dbReference type="RefSeq" id="XP_022399684.1">
    <property type="nucleotide sequence ID" value="XM_022540801.1"/>
</dbReference>
<evidence type="ECO:0000256" key="2">
    <source>
        <dbReference type="ARBA" id="ARBA00022553"/>
    </source>
</evidence>
<keyword evidence="5" id="KW-1185">Reference proteome</keyword>
<accession>A0A1L9VGE6</accession>
<evidence type="ECO:0000313" key="5">
    <source>
        <dbReference type="Proteomes" id="UP000184300"/>
    </source>
</evidence>
<dbReference type="PROSITE" id="PS50075">
    <property type="entry name" value="CARRIER"/>
    <property type="match status" value="1"/>
</dbReference>
<dbReference type="Pfam" id="PF00550">
    <property type="entry name" value="PP-binding"/>
    <property type="match status" value="1"/>
</dbReference>
<dbReference type="GeneID" id="34457062"/>
<dbReference type="Pfam" id="PF00501">
    <property type="entry name" value="AMP-binding"/>
    <property type="match status" value="1"/>
</dbReference>
<evidence type="ECO:0000256" key="1">
    <source>
        <dbReference type="ARBA" id="ARBA00022450"/>
    </source>
</evidence>
<dbReference type="Pfam" id="PF07993">
    <property type="entry name" value="NAD_binding_4"/>
    <property type="match status" value="1"/>
</dbReference>
<dbReference type="InterPro" id="IPR000873">
    <property type="entry name" value="AMP-dep_synth/lig_dom"/>
</dbReference>
<dbReference type="InterPro" id="IPR042099">
    <property type="entry name" value="ANL_N_sf"/>
</dbReference>
<organism evidence="4 5">
    <name type="scientific">Aspergillus glaucus CBS 516.65</name>
    <dbReference type="NCBI Taxonomy" id="1160497"/>
    <lineage>
        <taxon>Eukaryota</taxon>
        <taxon>Fungi</taxon>
        <taxon>Dikarya</taxon>
        <taxon>Ascomycota</taxon>
        <taxon>Pezizomycotina</taxon>
        <taxon>Eurotiomycetes</taxon>
        <taxon>Eurotiomycetidae</taxon>
        <taxon>Eurotiales</taxon>
        <taxon>Aspergillaceae</taxon>
        <taxon>Aspergillus</taxon>
        <taxon>Aspergillus subgen. Aspergillus</taxon>
    </lineage>
</organism>
<dbReference type="InterPro" id="IPR020806">
    <property type="entry name" value="PKS_PP-bd"/>
</dbReference>
<dbReference type="Gene3D" id="3.40.50.12780">
    <property type="entry name" value="N-terminal domain of ligase-like"/>
    <property type="match status" value="1"/>
</dbReference>
<dbReference type="PROSITE" id="PS00455">
    <property type="entry name" value="AMP_BINDING"/>
    <property type="match status" value="1"/>
</dbReference>